<dbReference type="STRING" id="1619308.B5808_14030"/>
<dbReference type="AlphaFoldDB" id="A0A1X9LM03"/>
<dbReference type="PANTHER" id="PTHR11695:SF294">
    <property type="entry name" value="RETICULON-4-INTERACTING PROTEIN 1, MITOCHONDRIAL"/>
    <property type="match status" value="1"/>
</dbReference>
<dbReference type="EMBL" id="CP020715">
    <property type="protein sequence ID" value="ARJ06213.1"/>
    <property type="molecule type" value="Genomic_DNA"/>
</dbReference>
<evidence type="ECO:0000313" key="2">
    <source>
        <dbReference type="EMBL" id="ARJ06213.1"/>
    </source>
</evidence>
<dbReference type="CDD" id="cd05289">
    <property type="entry name" value="MDR_like_2"/>
    <property type="match status" value="1"/>
</dbReference>
<dbReference type="InterPro" id="IPR050700">
    <property type="entry name" value="YIM1/Zinc_Alcohol_DH_Fams"/>
</dbReference>
<dbReference type="PANTHER" id="PTHR11695">
    <property type="entry name" value="ALCOHOL DEHYDROGENASE RELATED"/>
    <property type="match status" value="1"/>
</dbReference>
<dbReference type="InterPro" id="IPR013154">
    <property type="entry name" value="ADH-like_N"/>
</dbReference>
<dbReference type="InterPro" id="IPR020843">
    <property type="entry name" value="ER"/>
</dbReference>
<proteinExistence type="predicted"/>
<reference evidence="2 3" key="1">
    <citation type="submission" date="2017-04" db="EMBL/GenBank/DDBJ databases">
        <authorList>
            <person name="Afonso C.L."/>
            <person name="Miller P.J."/>
            <person name="Scott M.A."/>
            <person name="Spackman E."/>
            <person name="Goraichik I."/>
            <person name="Dimitrov K.M."/>
            <person name="Suarez D.L."/>
            <person name="Swayne D.E."/>
        </authorList>
    </citation>
    <scope>NUCLEOTIDE SEQUENCE [LARGE SCALE GENOMIC DNA]</scope>
    <source>
        <strain evidence="3">XA(T)</strain>
    </source>
</reference>
<name>A0A1X9LM03_9MICO</name>
<organism evidence="2 3">
    <name type="scientific">Cnuibacter physcomitrellae</name>
    <dbReference type="NCBI Taxonomy" id="1619308"/>
    <lineage>
        <taxon>Bacteria</taxon>
        <taxon>Bacillati</taxon>
        <taxon>Actinomycetota</taxon>
        <taxon>Actinomycetes</taxon>
        <taxon>Micrococcales</taxon>
        <taxon>Microbacteriaceae</taxon>
        <taxon>Cnuibacter</taxon>
    </lineage>
</organism>
<keyword evidence="3" id="KW-1185">Reference proteome</keyword>
<dbReference type="InterPro" id="IPR011032">
    <property type="entry name" value="GroES-like_sf"/>
</dbReference>
<dbReference type="Gene3D" id="3.40.50.720">
    <property type="entry name" value="NAD(P)-binding Rossmann-like Domain"/>
    <property type="match status" value="1"/>
</dbReference>
<dbReference type="KEGG" id="cphy:B5808_14030"/>
<dbReference type="SUPFAM" id="SSF51735">
    <property type="entry name" value="NAD(P)-binding Rossmann-fold domains"/>
    <property type="match status" value="1"/>
</dbReference>
<sequence>MRAAVMPHAGDAEVLEVAEVAVPLRINSEVLVHVAAAGVNPIDAKTRSGRGVSAAIEGYPYVLGYDFAGVVVETPYAAHPLSVGDEVFGVMSVPRGQGSYAEYVSVPSLQVTKAPKALTLVEAAGVPLAALTAWGMVVDVAKAHEGQRMLVHAGAGGVGHFAVQFAAYFGAHVIATGSPRNLSFLRGLGAAEVIDHTSTRFDEVLSGIDVVIDLIGNVHDETGTRSLTVLRPGGLLVNAPTGSWDTLAADAAAAGVRSSTYKFIPDASTLAVIARLLDSGDVRVHVEEVFPLDRAADAHRAIESGHTRGKVVLQVGALPL</sequence>
<evidence type="ECO:0000259" key="1">
    <source>
        <dbReference type="SMART" id="SM00829"/>
    </source>
</evidence>
<evidence type="ECO:0000313" key="3">
    <source>
        <dbReference type="Proteomes" id="UP000192775"/>
    </source>
</evidence>
<accession>A0A1X9LM03</accession>
<dbReference type="InterPro" id="IPR036291">
    <property type="entry name" value="NAD(P)-bd_dom_sf"/>
</dbReference>
<dbReference type="Gene3D" id="3.90.180.10">
    <property type="entry name" value="Medium-chain alcohol dehydrogenases, catalytic domain"/>
    <property type="match status" value="1"/>
</dbReference>
<dbReference type="Pfam" id="PF13602">
    <property type="entry name" value="ADH_zinc_N_2"/>
    <property type="match status" value="1"/>
</dbReference>
<dbReference type="SUPFAM" id="SSF50129">
    <property type="entry name" value="GroES-like"/>
    <property type="match status" value="1"/>
</dbReference>
<dbReference type="Proteomes" id="UP000192775">
    <property type="component" value="Chromosome"/>
</dbReference>
<feature type="domain" description="Enoyl reductase (ER)" evidence="1">
    <location>
        <begin position="10"/>
        <end position="313"/>
    </location>
</feature>
<dbReference type="SMART" id="SM00829">
    <property type="entry name" value="PKS_ER"/>
    <property type="match status" value="1"/>
</dbReference>
<protein>
    <submittedName>
        <fullName evidence="2">NADPH:quinone reductase</fullName>
    </submittedName>
</protein>
<gene>
    <name evidence="2" type="ORF">B5808_14030</name>
</gene>
<dbReference type="GO" id="GO:0016491">
    <property type="term" value="F:oxidoreductase activity"/>
    <property type="evidence" value="ECO:0007669"/>
    <property type="project" value="InterPro"/>
</dbReference>
<dbReference type="Pfam" id="PF08240">
    <property type="entry name" value="ADH_N"/>
    <property type="match status" value="1"/>
</dbReference>